<proteinExistence type="inferred from homology"/>
<dbReference type="Pfam" id="PF05199">
    <property type="entry name" value="GMC_oxred_C"/>
    <property type="match status" value="1"/>
</dbReference>
<dbReference type="InterPro" id="IPR007867">
    <property type="entry name" value="GMC_OxRtase_C"/>
</dbReference>
<dbReference type="Gene3D" id="3.30.560.10">
    <property type="entry name" value="Glucose Oxidase, domain 3"/>
    <property type="match status" value="1"/>
</dbReference>
<dbReference type="RefSeq" id="WP_238361449.1">
    <property type="nucleotide sequence ID" value="NZ_BAABJL010000143.1"/>
</dbReference>
<evidence type="ECO:0000313" key="4">
    <source>
        <dbReference type="Proteomes" id="UP000638648"/>
    </source>
</evidence>
<dbReference type="GO" id="GO:0050660">
    <property type="term" value="F:flavin adenine dinucleotide binding"/>
    <property type="evidence" value="ECO:0007669"/>
    <property type="project" value="InterPro"/>
</dbReference>
<dbReference type="PANTHER" id="PTHR11552:SF147">
    <property type="entry name" value="CHOLINE DEHYDROGENASE, MITOCHONDRIAL"/>
    <property type="match status" value="1"/>
</dbReference>
<dbReference type="EMBL" id="JADBEM010000001">
    <property type="protein sequence ID" value="MBE1604591.1"/>
    <property type="molecule type" value="Genomic_DNA"/>
</dbReference>
<evidence type="ECO:0000313" key="3">
    <source>
        <dbReference type="EMBL" id="MBE1604591.1"/>
    </source>
</evidence>
<protein>
    <submittedName>
        <fullName evidence="3">Choline dehydrogenase-like flavoprotein</fullName>
    </submittedName>
</protein>
<organism evidence="3 4">
    <name type="scientific">Actinopolymorpha pittospori</name>
    <dbReference type="NCBI Taxonomy" id="648752"/>
    <lineage>
        <taxon>Bacteria</taxon>
        <taxon>Bacillati</taxon>
        <taxon>Actinomycetota</taxon>
        <taxon>Actinomycetes</taxon>
        <taxon>Propionibacteriales</taxon>
        <taxon>Actinopolymorphaceae</taxon>
        <taxon>Actinopolymorpha</taxon>
    </lineage>
</organism>
<dbReference type="GO" id="GO:0016614">
    <property type="term" value="F:oxidoreductase activity, acting on CH-OH group of donors"/>
    <property type="evidence" value="ECO:0007669"/>
    <property type="project" value="InterPro"/>
</dbReference>
<comment type="caution">
    <text evidence="3">The sequence shown here is derived from an EMBL/GenBank/DDBJ whole genome shotgun (WGS) entry which is preliminary data.</text>
</comment>
<name>A0A927RGV9_9ACTN</name>
<evidence type="ECO:0000256" key="1">
    <source>
        <dbReference type="ARBA" id="ARBA00010790"/>
    </source>
</evidence>
<evidence type="ECO:0000259" key="2">
    <source>
        <dbReference type="Pfam" id="PF05199"/>
    </source>
</evidence>
<gene>
    <name evidence="3" type="ORF">HEB94_001439</name>
</gene>
<dbReference type="Gene3D" id="3.50.50.60">
    <property type="entry name" value="FAD/NAD(P)-binding domain"/>
    <property type="match status" value="1"/>
</dbReference>
<sequence>MLMDFTGETGPGFTCLVTLLRPESRGTLRLRSTDPAARPVLDPRYLDREADHHLLVEGMRRALDLCAAPVLRAYLGEPTTPSPVSDDALSSHLRDNLISMDHPAGSCRAGTDGDSVVDPTLKVHGVDGLSVVDSSVMPALPRGNTHAPSVMIGERGADLLLGDP</sequence>
<accession>A0A927RGV9</accession>
<keyword evidence="4" id="KW-1185">Reference proteome</keyword>
<dbReference type="InterPro" id="IPR036188">
    <property type="entry name" value="FAD/NAD-bd_sf"/>
</dbReference>
<dbReference type="Proteomes" id="UP000638648">
    <property type="component" value="Unassembled WGS sequence"/>
</dbReference>
<dbReference type="SUPFAM" id="SSF51905">
    <property type="entry name" value="FAD/NAD(P)-binding domain"/>
    <property type="match status" value="1"/>
</dbReference>
<feature type="domain" description="Glucose-methanol-choline oxidoreductase C-terminal" evidence="2">
    <location>
        <begin position="22"/>
        <end position="153"/>
    </location>
</feature>
<dbReference type="SUPFAM" id="SSF54373">
    <property type="entry name" value="FAD-linked reductases, C-terminal domain"/>
    <property type="match status" value="1"/>
</dbReference>
<dbReference type="InterPro" id="IPR012132">
    <property type="entry name" value="GMC_OxRdtase"/>
</dbReference>
<dbReference type="PANTHER" id="PTHR11552">
    <property type="entry name" value="GLUCOSE-METHANOL-CHOLINE GMC OXIDOREDUCTASE"/>
    <property type="match status" value="1"/>
</dbReference>
<dbReference type="AlphaFoldDB" id="A0A927RGV9"/>
<reference evidence="3" key="1">
    <citation type="submission" date="2020-10" db="EMBL/GenBank/DDBJ databases">
        <title>Sequencing the genomes of 1000 actinobacteria strains.</title>
        <authorList>
            <person name="Klenk H.-P."/>
        </authorList>
    </citation>
    <scope>NUCLEOTIDE SEQUENCE</scope>
    <source>
        <strain evidence="3">DSM 45354</strain>
    </source>
</reference>
<comment type="similarity">
    <text evidence="1">Belongs to the GMC oxidoreductase family.</text>
</comment>